<evidence type="ECO:0000313" key="9">
    <source>
        <dbReference type="Proteomes" id="UP000290942"/>
    </source>
</evidence>
<dbReference type="Gene3D" id="3.30.230.10">
    <property type="match status" value="1"/>
</dbReference>
<dbReference type="GO" id="GO:0042781">
    <property type="term" value="F:3'-tRNA processing endoribonuclease activity"/>
    <property type="evidence" value="ECO:0007669"/>
    <property type="project" value="TreeGrafter"/>
</dbReference>
<dbReference type="GO" id="GO:0000049">
    <property type="term" value="F:tRNA binding"/>
    <property type="evidence" value="ECO:0007669"/>
    <property type="project" value="UniProtKB-UniRule"/>
</dbReference>
<evidence type="ECO:0000256" key="5">
    <source>
        <dbReference type="ARBA" id="ARBA00022884"/>
    </source>
</evidence>
<keyword evidence="2 6" id="KW-0540">Nuclease</keyword>
<organism evidence="8 9">
    <name type="scientific">Mycoplasmopsis bovigenitalium</name>
    <dbReference type="NCBI Taxonomy" id="2112"/>
    <lineage>
        <taxon>Bacteria</taxon>
        <taxon>Bacillati</taxon>
        <taxon>Mycoplasmatota</taxon>
        <taxon>Mycoplasmoidales</taxon>
        <taxon>Metamycoplasmataceae</taxon>
        <taxon>Mycoplasmopsis</taxon>
    </lineage>
</organism>
<keyword evidence="4 6" id="KW-0378">Hydrolase</keyword>
<dbReference type="GO" id="GO:0030677">
    <property type="term" value="C:ribonuclease P complex"/>
    <property type="evidence" value="ECO:0007669"/>
    <property type="project" value="TreeGrafter"/>
</dbReference>
<sequence>MKKQFRLQKSWEFDNVIKHKKQVVNKFLIVYFKEASEFKVGITVPKKFCNAVYRNYYKRQLKAIFHELNVYHLNYHFVVILRKDFLTQTYKTKFDTTKRLIKKVENGK</sequence>
<evidence type="ECO:0000256" key="7">
    <source>
        <dbReference type="NCBIfam" id="TIGR00188"/>
    </source>
</evidence>
<dbReference type="HAMAP" id="MF_00227">
    <property type="entry name" value="RNase_P"/>
    <property type="match status" value="1"/>
</dbReference>
<comment type="subunit">
    <text evidence="6">Consists of a catalytic RNA component (M1 or rnpB) and a protein subunit.</text>
</comment>
<dbReference type="GO" id="GO:0004526">
    <property type="term" value="F:ribonuclease P activity"/>
    <property type="evidence" value="ECO:0007669"/>
    <property type="project" value="UniProtKB-UniRule"/>
</dbReference>
<evidence type="ECO:0000256" key="2">
    <source>
        <dbReference type="ARBA" id="ARBA00022722"/>
    </source>
</evidence>
<evidence type="ECO:0000256" key="6">
    <source>
        <dbReference type="HAMAP-Rule" id="MF_00227"/>
    </source>
</evidence>
<keyword evidence="1 6" id="KW-0819">tRNA processing</keyword>
<dbReference type="AlphaFoldDB" id="A0A449A848"/>
<gene>
    <name evidence="6 8" type="primary">rnpA</name>
    <name evidence="8" type="ORF">NCTC10122_00016</name>
</gene>
<dbReference type="PANTHER" id="PTHR33992:SF1">
    <property type="entry name" value="RIBONUCLEASE P PROTEIN COMPONENT"/>
    <property type="match status" value="1"/>
</dbReference>
<dbReference type="NCBIfam" id="TIGR00188">
    <property type="entry name" value="rnpA"/>
    <property type="match status" value="1"/>
</dbReference>
<protein>
    <recommendedName>
        <fullName evidence="6 7">Ribonuclease P protein component</fullName>
        <shortName evidence="6">RNase P protein</shortName>
        <shortName evidence="6">RNaseP protein</shortName>
        <ecNumber evidence="6 7">3.1.26.5</ecNumber>
    </recommendedName>
    <alternativeName>
        <fullName evidence="6">Protein C5</fullName>
    </alternativeName>
</protein>
<dbReference type="EC" id="3.1.26.5" evidence="6 7"/>
<dbReference type="SUPFAM" id="SSF54211">
    <property type="entry name" value="Ribosomal protein S5 domain 2-like"/>
    <property type="match status" value="1"/>
</dbReference>
<comment type="similarity">
    <text evidence="6">Belongs to the RnpA family.</text>
</comment>
<reference evidence="8 9" key="1">
    <citation type="submission" date="2019-01" db="EMBL/GenBank/DDBJ databases">
        <authorList>
            <consortium name="Pathogen Informatics"/>
        </authorList>
    </citation>
    <scope>NUCLEOTIDE SEQUENCE [LARGE SCALE GENOMIC DNA]</scope>
    <source>
        <strain evidence="8 9">NCTC10122</strain>
    </source>
</reference>
<evidence type="ECO:0000256" key="3">
    <source>
        <dbReference type="ARBA" id="ARBA00022759"/>
    </source>
</evidence>
<accession>A0A449A848</accession>
<name>A0A449A848_9BACT</name>
<dbReference type="PANTHER" id="PTHR33992">
    <property type="entry name" value="RIBONUCLEASE P PROTEIN COMPONENT"/>
    <property type="match status" value="1"/>
</dbReference>
<keyword evidence="3 6" id="KW-0255">Endonuclease</keyword>
<dbReference type="InterPro" id="IPR014721">
    <property type="entry name" value="Ribsml_uS5_D2-typ_fold_subgr"/>
</dbReference>
<dbReference type="Proteomes" id="UP000290942">
    <property type="component" value="Chromosome"/>
</dbReference>
<dbReference type="GO" id="GO:0001682">
    <property type="term" value="P:tRNA 5'-leader removal"/>
    <property type="evidence" value="ECO:0007669"/>
    <property type="project" value="UniProtKB-UniRule"/>
</dbReference>
<dbReference type="EMBL" id="LR214970">
    <property type="protein sequence ID" value="VEU60429.1"/>
    <property type="molecule type" value="Genomic_DNA"/>
</dbReference>
<proteinExistence type="inferred from homology"/>
<dbReference type="InterPro" id="IPR000100">
    <property type="entry name" value="RNase_P"/>
</dbReference>
<comment type="catalytic activity">
    <reaction evidence="6">
        <text>Endonucleolytic cleavage of RNA, removing 5'-extranucleotides from tRNA precursor.</text>
        <dbReference type="EC" id="3.1.26.5"/>
    </reaction>
</comment>
<evidence type="ECO:0000313" key="8">
    <source>
        <dbReference type="EMBL" id="VEU60429.1"/>
    </source>
</evidence>
<dbReference type="RefSeq" id="WP_096386553.1">
    <property type="nucleotide sequence ID" value="NZ_AP017902.1"/>
</dbReference>
<dbReference type="Pfam" id="PF00825">
    <property type="entry name" value="Ribonuclease_P"/>
    <property type="match status" value="1"/>
</dbReference>
<evidence type="ECO:0000256" key="4">
    <source>
        <dbReference type="ARBA" id="ARBA00022801"/>
    </source>
</evidence>
<dbReference type="InterPro" id="IPR020568">
    <property type="entry name" value="Ribosomal_Su5_D2-typ_SF"/>
</dbReference>
<evidence type="ECO:0000256" key="1">
    <source>
        <dbReference type="ARBA" id="ARBA00022694"/>
    </source>
</evidence>
<comment type="function">
    <text evidence="6">RNaseP catalyzes the removal of the 5'-leader sequence from pre-tRNA to produce the mature 5'-terminus. It can also cleave other RNA substrates such as 4.5S RNA. The protein component plays an auxiliary but essential role in vivo by binding to the 5'-leader sequence and broadening the substrate specificity of the ribozyme.</text>
</comment>
<keyword evidence="5 6" id="KW-0694">RNA-binding</keyword>